<evidence type="ECO:0000313" key="2">
    <source>
        <dbReference type="EMBL" id="GJN05474.1"/>
    </source>
</evidence>
<gene>
    <name evidence="2" type="primary">ga23100</name>
    <name evidence="2" type="ORF">PR202_ga23100</name>
</gene>
<keyword evidence="3" id="KW-1185">Reference proteome</keyword>
<reference evidence="2" key="2">
    <citation type="submission" date="2021-12" db="EMBL/GenBank/DDBJ databases">
        <title>Resequencing data analysis of finger millet.</title>
        <authorList>
            <person name="Hatakeyama M."/>
            <person name="Aluri S."/>
            <person name="Balachadran M.T."/>
            <person name="Sivarajan S.R."/>
            <person name="Poveda L."/>
            <person name="Shimizu-Inatsugi R."/>
            <person name="Schlapbach R."/>
            <person name="Sreeman S.M."/>
            <person name="Shimizu K.K."/>
        </authorList>
    </citation>
    <scope>NUCLEOTIDE SEQUENCE</scope>
</reference>
<organism evidence="2 3">
    <name type="scientific">Eleusine coracana subsp. coracana</name>
    <dbReference type="NCBI Taxonomy" id="191504"/>
    <lineage>
        <taxon>Eukaryota</taxon>
        <taxon>Viridiplantae</taxon>
        <taxon>Streptophyta</taxon>
        <taxon>Embryophyta</taxon>
        <taxon>Tracheophyta</taxon>
        <taxon>Spermatophyta</taxon>
        <taxon>Magnoliopsida</taxon>
        <taxon>Liliopsida</taxon>
        <taxon>Poales</taxon>
        <taxon>Poaceae</taxon>
        <taxon>PACMAD clade</taxon>
        <taxon>Chloridoideae</taxon>
        <taxon>Cynodonteae</taxon>
        <taxon>Eleusininae</taxon>
        <taxon>Eleusine</taxon>
    </lineage>
</organism>
<dbReference type="PANTHER" id="PTHR34188">
    <property type="entry name" value="OS01G0299500 PROTEIN"/>
    <property type="match status" value="1"/>
</dbReference>
<protein>
    <recommendedName>
        <fullName evidence="4">Transmembrane protein</fullName>
    </recommendedName>
</protein>
<sequence length="128" mass="14105">MHNQDVLVDLEKGDCLLTREDNGIDVNSVTGHASIMREGSWDDLVSLKDDRSHHISCCSSHCRDSIAKNGGSMSSEGEMKRARIERMKSLKKMKNSKPASSIGNLVALIITVIFCCFILWQGIPTGNL</sequence>
<dbReference type="EMBL" id="BQKI01000012">
    <property type="protein sequence ID" value="GJN05474.1"/>
    <property type="molecule type" value="Genomic_DNA"/>
</dbReference>
<comment type="caution">
    <text evidence="2">The sequence shown here is derived from an EMBL/GenBank/DDBJ whole genome shotgun (WGS) entry which is preliminary data.</text>
</comment>
<feature type="transmembrane region" description="Helical" evidence="1">
    <location>
        <begin position="102"/>
        <end position="123"/>
    </location>
</feature>
<dbReference type="Proteomes" id="UP001054889">
    <property type="component" value="Unassembled WGS sequence"/>
</dbReference>
<evidence type="ECO:0008006" key="4">
    <source>
        <dbReference type="Google" id="ProtNLM"/>
    </source>
</evidence>
<dbReference type="PANTHER" id="PTHR34188:SF24">
    <property type="entry name" value="OS01G0299500 PROTEIN"/>
    <property type="match status" value="1"/>
</dbReference>
<accession>A0AAV5D3E5</accession>
<evidence type="ECO:0000256" key="1">
    <source>
        <dbReference type="SAM" id="Phobius"/>
    </source>
</evidence>
<evidence type="ECO:0000313" key="3">
    <source>
        <dbReference type="Proteomes" id="UP001054889"/>
    </source>
</evidence>
<keyword evidence="1" id="KW-0472">Membrane</keyword>
<reference evidence="2" key="1">
    <citation type="journal article" date="2018" name="DNA Res.">
        <title>Multiple hybrid de novo genome assembly of finger millet, an orphan allotetraploid crop.</title>
        <authorList>
            <person name="Hatakeyama M."/>
            <person name="Aluri S."/>
            <person name="Balachadran M.T."/>
            <person name="Sivarajan S.R."/>
            <person name="Patrignani A."/>
            <person name="Gruter S."/>
            <person name="Poveda L."/>
            <person name="Shimizu-Inatsugi R."/>
            <person name="Baeten J."/>
            <person name="Francoijs K.J."/>
            <person name="Nataraja K.N."/>
            <person name="Reddy Y.A.N."/>
            <person name="Phadnis S."/>
            <person name="Ravikumar R.L."/>
            <person name="Schlapbach R."/>
            <person name="Sreeman S.M."/>
            <person name="Shimizu K.K."/>
        </authorList>
    </citation>
    <scope>NUCLEOTIDE SEQUENCE</scope>
</reference>
<proteinExistence type="predicted"/>
<name>A0AAV5D3E5_ELECO</name>
<keyword evidence="1" id="KW-0812">Transmembrane</keyword>
<dbReference type="AlphaFoldDB" id="A0AAV5D3E5"/>
<keyword evidence="1" id="KW-1133">Transmembrane helix</keyword>